<sequence>MTRTQPPSQPIARIRFVALSAAVVGAVLVLTALVLDWAGFWGGFALGSGIAMVVVAAYLLGLVTGMRRGAATPAWRPASAPSESAA</sequence>
<evidence type="ECO:0000313" key="3">
    <source>
        <dbReference type="Proteomes" id="UP000327039"/>
    </source>
</evidence>
<accession>A0A5J5ISK6</accession>
<keyword evidence="3" id="KW-1185">Reference proteome</keyword>
<gene>
    <name evidence="2" type="ORF">F6B42_06240</name>
</gene>
<reference evidence="3" key="1">
    <citation type="submission" date="2019-09" db="EMBL/GenBank/DDBJ databases">
        <title>Mumia zhuanghuii sp. nov. isolated from the intestinal contents of plateau pika (Ochotona curzoniae) in the Qinghai-Tibet plateau of China.</title>
        <authorList>
            <person name="Tian Z."/>
        </authorList>
    </citation>
    <scope>NUCLEOTIDE SEQUENCE [LARGE SCALE GENOMIC DNA]</scope>
    <source>
        <strain evidence="3">DSM 25564</strain>
    </source>
</reference>
<evidence type="ECO:0008006" key="4">
    <source>
        <dbReference type="Google" id="ProtNLM"/>
    </source>
</evidence>
<keyword evidence="1" id="KW-0472">Membrane</keyword>
<dbReference type="EMBL" id="VYRZ01000002">
    <property type="protein sequence ID" value="KAA9086613.1"/>
    <property type="molecule type" value="Genomic_DNA"/>
</dbReference>
<name>A0A5J5ISK6_9MICO</name>
<organism evidence="2 3">
    <name type="scientific">Microbacterium radiodurans</name>
    <dbReference type="NCBI Taxonomy" id="661398"/>
    <lineage>
        <taxon>Bacteria</taxon>
        <taxon>Bacillati</taxon>
        <taxon>Actinomycetota</taxon>
        <taxon>Actinomycetes</taxon>
        <taxon>Micrococcales</taxon>
        <taxon>Microbacteriaceae</taxon>
        <taxon>Microbacterium</taxon>
    </lineage>
</organism>
<dbReference type="AlphaFoldDB" id="A0A5J5ISK6"/>
<feature type="transmembrane region" description="Helical" evidence="1">
    <location>
        <begin position="12"/>
        <end position="34"/>
    </location>
</feature>
<dbReference type="Proteomes" id="UP000327039">
    <property type="component" value="Unassembled WGS sequence"/>
</dbReference>
<keyword evidence="1" id="KW-0812">Transmembrane</keyword>
<proteinExistence type="predicted"/>
<comment type="caution">
    <text evidence="2">The sequence shown here is derived from an EMBL/GenBank/DDBJ whole genome shotgun (WGS) entry which is preliminary data.</text>
</comment>
<evidence type="ECO:0000313" key="2">
    <source>
        <dbReference type="EMBL" id="KAA9086613.1"/>
    </source>
</evidence>
<feature type="transmembrane region" description="Helical" evidence="1">
    <location>
        <begin position="40"/>
        <end position="60"/>
    </location>
</feature>
<dbReference type="RefSeq" id="WP_150418786.1">
    <property type="nucleotide sequence ID" value="NZ_VYRZ01000002.1"/>
</dbReference>
<keyword evidence="1" id="KW-1133">Transmembrane helix</keyword>
<evidence type="ECO:0000256" key="1">
    <source>
        <dbReference type="SAM" id="Phobius"/>
    </source>
</evidence>
<protein>
    <recommendedName>
        <fullName evidence="4">DUF4175 domain-containing protein</fullName>
    </recommendedName>
</protein>